<sequence length="149" mass="16965">MEITELCKINVPTRDYGPIRKVKMKSLARSGVANVDRSKVAFLRTFGLASTVGRFPLFVVRFAPSEVFWLMSLACCRSEVFLLVPRILDTAVLFPFLSVEDASTGARFGAMNILMGFRYCVRMKKTEVEDGRVQVLCEDEEEWSRRQRG</sequence>
<dbReference type="Proteomes" id="UP000288805">
    <property type="component" value="Unassembled WGS sequence"/>
</dbReference>
<name>A0A438FIF1_VITVI</name>
<organism evidence="1 2">
    <name type="scientific">Vitis vinifera</name>
    <name type="common">Grape</name>
    <dbReference type="NCBI Taxonomy" id="29760"/>
    <lineage>
        <taxon>Eukaryota</taxon>
        <taxon>Viridiplantae</taxon>
        <taxon>Streptophyta</taxon>
        <taxon>Embryophyta</taxon>
        <taxon>Tracheophyta</taxon>
        <taxon>Spermatophyta</taxon>
        <taxon>Magnoliopsida</taxon>
        <taxon>eudicotyledons</taxon>
        <taxon>Gunneridae</taxon>
        <taxon>Pentapetalae</taxon>
        <taxon>rosids</taxon>
        <taxon>Vitales</taxon>
        <taxon>Vitaceae</taxon>
        <taxon>Viteae</taxon>
        <taxon>Vitis</taxon>
    </lineage>
</organism>
<accession>A0A438FIF1</accession>
<evidence type="ECO:0000313" key="2">
    <source>
        <dbReference type="Proteomes" id="UP000288805"/>
    </source>
</evidence>
<evidence type="ECO:0000313" key="1">
    <source>
        <dbReference type="EMBL" id="RVW59746.1"/>
    </source>
</evidence>
<comment type="caution">
    <text evidence="1">The sequence shown here is derived from an EMBL/GenBank/DDBJ whole genome shotgun (WGS) entry which is preliminary data.</text>
</comment>
<protein>
    <submittedName>
        <fullName evidence="1">Uncharacterized protein</fullName>
    </submittedName>
</protein>
<gene>
    <name evidence="1" type="ORF">CK203_100252</name>
</gene>
<dbReference type="AlphaFoldDB" id="A0A438FIF1"/>
<proteinExistence type="predicted"/>
<dbReference type="EMBL" id="QGNW01000879">
    <property type="protein sequence ID" value="RVW59746.1"/>
    <property type="molecule type" value="Genomic_DNA"/>
</dbReference>
<reference evidence="1 2" key="1">
    <citation type="journal article" date="2018" name="PLoS Genet.">
        <title>Population sequencing reveals clonal diversity and ancestral inbreeding in the grapevine cultivar Chardonnay.</title>
        <authorList>
            <person name="Roach M.J."/>
            <person name="Johnson D.L."/>
            <person name="Bohlmann J."/>
            <person name="van Vuuren H.J."/>
            <person name="Jones S.J."/>
            <person name="Pretorius I.S."/>
            <person name="Schmidt S.A."/>
            <person name="Borneman A.R."/>
        </authorList>
    </citation>
    <scope>NUCLEOTIDE SEQUENCE [LARGE SCALE GENOMIC DNA]</scope>
    <source>
        <strain evidence="2">cv. Chardonnay</strain>
        <tissue evidence="1">Leaf</tissue>
    </source>
</reference>